<comment type="function">
    <text evidence="8">Involved in the biosynthesis of glycosaminoglycans; hyaluronan, chondroitin sulfate, and heparan sulfate.</text>
</comment>
<evidence type="ECO:0000313" key="14">
    <source>
        <dbReference type="EMBL" id="CAI8015887.1"/>
    </source>
</evidence>
<feature type="binding site" evidence="11">
    <location>
        <position position="328"/>
    </location>
    <ligand>
        <name>NAD(+)</name>
        <dbReference type="ChEBI" id="CHEBI:57540"/>
    </ligand>
</feature>
<dbReference type="InterPro" id="IPR036220">
    <property type="entry name" value="UDP-Glc/GDP-Man_DH_C_sf"/>
</dbReference>
<evidence type="ECO:0000313" key="15">
    <source>
        <dbReference type="Proteomes" id="UP001174909"/>
    </source>
</evidence>
<feature type="binding site" evidence="10">
    <location>
        <position position="258"/>
    </location>
    <ligand>
        <name>substrate</name>
    </ligand>
</feature>
<dbReference type="InterPro" id="IPR028357">
    <property type="entry name" value="UDPglc_DH_bac"/>
</dbReference>
<dbReference type="InterPro" id="IPR008927">
    <property type="entry name" value="6-PGluconate_DH-like_C_sf"/>
</dbReference>
<reference evidence="14" key="1">
    <citation type="submission" date="2023-03" db="EMBL/GenBank/DDBJ databases">
        <authorList>
            <person name="Steffen K."/>
            <person name="Cardenas P."/>
        </authorList>
    </citation>
    <scope>NUCLEOTIDE SEQUENCE</scope>
</reference>
<dbReference type="InterPro" id="IPR017476">
    <property type="entry name" value="UDP-Glc/GDP-Man"/>
</dbReference>
<dbReference type="EC" id="1.1.1.22" evidence="3 8"/>
<comment type="caution">
    <text evidence="14">The sequence shown here is derived from an EMBL/GenBank/DDBJ whole genome shotgun (WGS) entry which is preliminary data.</text>
</comment>
<evidence type="ECO:0000256" key="1">
    <source>
        <dbReference type="ARBA" id="ARBA00004701"/>
    </source>
</evidence>
<sequence>MNIAMLGTGYVGLVAGSCFAETGNDVVCVDIDEAKIEQLRQGRVPFYELGLEELIQRNTREGRLAFSTDLAEAVRRRGGHLHRGGYAPGVGGRGRPEPGVRGGGGHRTGDERRQDRGDQEHGARGHGGAGQGDHRSRDRPSGGGGVESRVSEGGDGGEDFMKPDRVVLGGEDAGSLERLKNLYEPLVHRGNPIIVTDSRSAEMSKYASNAILATKISFINETARLCEKEGADIEQVRRIMGLDHRIGPHFIFPGIGFGGSCLPKDIRAMIAMGGDELEMPLLEAVDRVNETQKGLLLERVKTHFGEALAGSTLAVWGLSFKARTDDMREAPAIRVIDGLLRAGARVRAFDPEATKQARQRYGDRIEYGVNNYEVAAGADAVLILTEWNEFRSPDFARLKELLHQPVVFDGRNLYDPAVMRQHGFIYYSIGRGRG</sequence>
<keyword evidence="5 8" id="KW-0560">Oxidoreductase</keyword>
<dbReference type="GO" id="GO:0003979">
    <property type="term" value="F:UDP-glucose 6-dehydrogenase activity"/>
    <property type="evidence" value="ECO:0007669"/>
    <property type="project" value="UniProtKB-EC"/>
</dbReference>
<dbReference type="SUPFAM" id="SSF51735">
    <property type="entry name" value="NAD(P)-binding Rossmann-fold domains"/>
    <property type="match status" value="1"/>
</dbReference>
<feature type="binding site" evidence="11">
    <location>
        <position position="264"/>
    </location>
    <ligand>
        <name>NAD(+)</name>
        <dbReference type="ChEBI" id="CHEBI:57540"/>
    </ligand>
</feature>
<keyword evidence="6 8" id="KW-0520">NAD</keyword>
<evidence type="ECO:0000256" key="7">
    <source>
        <dbReference type="ARBA" id="ARBA00047473"/>
    </source>
</evidence>
<dbReference type="PIRSF" id="PIRSF500134">
    <property type="entry name" value="UDPglc_DH_bac"/>
    <property type="match status" value="1"/>
</dbReference>
<evidence type="ECO:0000256" key="4">
    <source>
        <dbReference type="ARBA" id="ARBA00015132"/>
    </source>
</evidence>
<proteinExistence type="inferred from homology"/>
<accession>A0AA35RT61</accession>
<feature type="region of interest" description="Disordered" evidence="12">
    <location>
        <begin position="77"/>
        <end position="164"/>
    </location>
</feature>
<dbReference type="InterPro" id="IPR001732">
    <property type="entry name" value="UDP-Glc/GDP-Man_DH_N"/>
</dbReference>
<protein>
    <recommendedName>
        <fullName evidence="4 8">UDP-glucose 6-dehydrogenase</fullName>
        <ecNumber evidence="3 8">1.1.1.22</ecNumber>
    </recommendedName>
</protein>
<dbReference type="Pfam" id="PF03720">
    <property type="entry name" value="UDPG_MGDP_dh_C"/>
    <property type="match status" value="1"/>
</dbReference>
<evidence type="ECO:0000256" key="10">
    <source>
        <dbReference type="PIRSR" id="PIRSR500134-2"/>
    </source>
</evidence>
<feature type="binding site" evidence="11">
    <location>
        <position position="30"/>
    </location>
    <ligand>
        <name>NAD(+)</name>
        <dbReference type="ChEBI" id="CHEBI:57540"/>
    </ligand>
</feature>
<dbReference type="Gene3D" id="3.40.50.720">
    <property type="entry name" value="NAD(P)-binding Rossmann-like Domain"/>
    <property type="match status" value="3"/>
</dbReference>
<feature type="binding site" evidence="10">
    <location>
        <position position="321"/>
    </location>
    <ligand>
        <name>substrate</name>
    </ligand>
</feature>
<dbReference type="PANTHER" id="PTHR43750">
    <property type="entry name" value="UDP-GLUCOSE 6-DEHYDROGENASE TUAD"/>
    <property type="match status" value="1"/>
</dbReference>
<dbReference type="Proteomes" id="UP001174909">
    <property type="component" value="Unassembled WGS sequence"/>
</dbReference>
<feature type="binding site" evidence="10">
    <location>
        <begin position="250"/>
        <end position="254"/>
    </location>
    <ligand>
        <name>substrate</name>
    </ligand>
</feature>
<evidence type="ECO:0000256" key="5">
    <source>
        <dbReference type="ARBA" id="ARBA00023002"/>
    </source>
</evidence>
<evidence type="ECO:0000259" key="13">
    <source>
        <dbReference type="SMART" id="SM00984"/>
    </source>
</evidence>
<dbReference type="GO" id="GO:0051287">
    <property type="term" value="F:NAD binding"/>
    <property type="evidence" value="ECO:0007669"/>
    <property type="project" value="InterPro"/>
</dbReference>
<evidence type="ECO:0000256" key="11">
    <source>
        <dbReference type="PIRSR" id="PIRSR500134-3"/>
    </source>
</evidence>
<dbReference type="NCBIfam" id="TIGR03026">
    <property type="entry name" value="NDP-sugDHase"/>
    <property type="match status" value="1"/>
</dbReference>
<dbReference type="PIRSF" id="PIRSF000124">
    <property type="entry name" value="UDPglc_GDPman_dh"/>
    <property type="match status" value="1"/>
</dbReference>
<dbReference type="PANTHER" id="PTHR43750:SF3">
    <property type="entry name" value="UDP-GLUCOSE 6-DEHYDROGENASE TUAD"/>
    <property type="match status" value="1"/>
</dbReference>
<evidence type="ECO:0000256" key="12">
    <source>
        <dbReference type="SAM" id="MobiDB-lite"/>
    </source>
</evidence>
<evidence type="ECO:0000256" key="9">
    <source>
        <dbReference type="PIRSR" id="PIRSR500134-1"/>
    </source>
</evidence>
<dbReference type="SUPFAM" id="SSF52413">
    <property type="entry name" value="UDP-glucose/GDP-mannose dehydrogenase C-terminal domain"/>
    <property type="match status" value="1"/>
</dbReference>
<dbReference type="InterPro" id="IPR014026">
    <property type="entry name" value="UDP-Glc/GDP-Man_DH_dimer"/>
</dbReference>
<dbReference type="SMART" id="SM00984">
    <property type="entry name" value="UDPG_MGDP_dh_C"/>
    <property type="match status" value="1"/>
</dbReference>
<comment type="catalytic activity">
    <reaction evidence="7 8">
        <text>UDP-alpha-D-glucose + 2 NAD(+) + H2O = UDP-alpha-D-glucuronate + 2 NADH + 3 H(+)</text>
        <dbReference type="Rhea" id="RHEA:23596"/>
        <dbReference type="ChEBI" id="CHEBI:15377"/>
        <dbReference type="ChEBI" id="CHEBI:15378"/>
        <dbReference type="ChEBI" id="CHEBI:57540"/>
        <dbReference type="ChEBI" id="CHEBI:57945"/>
        <dbReference type="ChEBI" id="CHEBI:58052"/>
        <dbReference type="ChEBI" id="CHEBI:58885"/>
        <dbReference type="EC" id="1.1.1.22"/>
    </reaction>
</comment>
<comment type="similarity">
    <text evidence="2 8">Belongs to the UDP-glucose/GDP-mannose dehydrogenase family.</text>
</comment>
<dbReference type="SUPFAM" id="SSF48179">
    <property type="entry name" value="6-phosphogluconate dehydrogenase C-terminal domain-like"/>
    <property type="match status" value="1"/>
</dbReference>
<feature type="active site" description="Nucleophile" evidence="9">
    <location>
        <position position="261"/>
    </location>
</feature>
<organism evidence="14 15">
    <name type="scientific">Geodia barretti</name>
    <name type="common">Barrett's horny sponge</name>
    <dbReference type="NCBI Taxonomy" id="519541"/>
    <lineage>
        <taxon>Eukaryota</taxon>
        <taxon>Metazoa</taxon>
        <taxon>Porifera</taxon>
        <taxon>Demospongiae</taxon>
        <taxon>Heteroscleromorpha</taxon>
        <taxon>Tetractinellida</taxon>
        <taxon>Astrophorina</taxon>
        <taxon>Geodiidae</taxon>
        <taxon>Geodia</taxon>
    </lineage>
</organism>
<evidence type="ECO:0000256" key="8">
    <source>
        <dbReference type="PIRNR" id="PIRNR000124"/>
    </source>
</evidence>
<evidence type="ECO:0000256" key="3">
    <source>
        <dbReference type="ARBA" id="ARBA00012954"/>
    </source>
</evidence>
<name>A0AA35RT61_GEOBA</name>
<evidence type="ECO:0000256" key="2">
    <source>
        <dbReference type="ARBA" id="ARBA00006601"/>
    </source>
</evidence>
<dbReference type="InterPro" id="IPR036291">
    <property type="entry name" value="NAD(P)-bd_dom_sf"/>
</dbReference>
<dbReference type="Pfam" id="PF03721">
    <property type="entry name" value="UDPG_MGDP_dh_N"/>
    <property type="match status" value="1"/>
</dbReference>
<dbReference type="AlphaFoldDB" id="A0AA35RT61"/>
<feature type="binding site" evidence="11">
    <location>
        <position position="35"/>
    </location>
    <ligand>
        <name>NAD(+)</name>
        <dbReference type="ChEBI" id="CHEBI:57540"/>
    </ligand>
</feature>
<dbReference type="Pfam" id="PF00984">
    <property type="entry name" value="UDPG_MGDP_dh"/>
    <property type="match status" value="1"/>
</dbReference>
<feature type="binding site" evidence="10">
    <location>
        <position position="205"/>
    </location>
    <ligand>
        <name>substrate</name>
    </ligand>
</feature>
<dbReference type="Gene3D" id="1.20.5.100">
    <property type="entry name" value="Cytochrome c1, transmembrane anchor, C-terminal"/>
    <property type="match status" value="1"/>
</dbReference>
<dbReference type="EMBL" id="CASHTH010001474">
    <property type="protein sequence ID" value="CAI8015887.1"/>
    <property type="molecule type" value="Genomic_DNA"/>
</dbReference>
<keyword evidence="15" id="KW-1185">Reference proteome</keyword>
<dbReference type="GO" id="GO:0000271">
    <property type="term" value="P:polysaccharide biosynthetic process"/>
    <property type="evidence" value="ECO:0007669"/>
    <property type="project" value="InterPro"/>
</dbReference>
<evidence type="ECO:0000256" key="6">
    <source>
        <dbReference type="ARBA" id="ARBA00023027"/>
    </source>
</evidence>
<feature type="domain" description="UDP-glucose/GDP-mannose dehydrogenase C-terminal" evidence="13">
    <location>
        <begin position="314"/>
        <end position="416"/>
    </location>
</feature>
<feature type="compositionally biased region" description="Basic and acidic residues" evidence="12">
    <location>
        <begin position="107"/>
        <end position="123"/>
    </location>
</feature>
<dbReference type="InterPro" id="IPR014027">
    <property type="entry name" value="UDP-Glc/GDP-Man_DH_C"/>
</dbReference>
<gene>
    <name evidence="14" type="ORF">GBAR_LOCUS9820</name>
</gene>
<comment type="pathway">
    <text evidence="1">Nucleotide-sugar biosynthesis; UDP-alpha-D-glucuronate biosynthesis; UDP-alpha-D-glucuronate from UDP-alpha-D-glucose: step 1/1.</text>
</comment>